<sequence length="271" mass="28656">MRIGIIGTGGIGANLARKLSAAGHAVRIANTRGPASITELAAESGVVATTLDEVHRGVEVLITSIPFGRVPDLKPIGDRLPDEVPVADTSNYLPSRDGRIEEMDSGTPQAVWIERQLGRPVVRAWNALVQTTLADKGRPPGAADRLALPVAGTDPAAKKLVMGLVDDTGFDPVDAGTVDDAWRMQAGTPAYCTELNAEQLQKALALADHDAARVRREAILAIIRSWEPSDAIFEDIVALNRTAAGLHRLLGPFRPSDSGASPTTRRTPGCS</sequence>
<evidence type="ECO:0000313" key="5">
    <source>
        <dbReference type="Proteomes" id="UP001597417"/>
    </source>
</evidence>
<dbReference type="EMBL" id="JBHUKR010000023">
    <property type="protein sequence ID" value="MFD2421732.1"/>
    <property type="molecule type" value="Genomic_DNA"/>
</dbReference>
<evidence type="ECO:0000256" key="2">
    <source>
        <dbReference type="SAM" id="MobiDB-lite"/>
    </source>
</evidence>
<proteinExistence type="predicted"/>
<comment type="caution">
    <text evidence="4">The sequence shown here is derived from an EMBL/GenBank/DDBJ whole genome shotgun (WGS) entry which is preliminary data.</text>
</comment>
<dbReference type="Proteomes" id="UP001597417">
    <property type="component" value="Unassembled WGS sequence"/>
</dbReference>
<dbReference type="InterPro" id="IPR051267">
    <property type="entry name" value="STEAP_metalloreductase"/>
</dbReference>
<accession>A0ABW5G6M5</accession>
<dbReference type="RefSeq" id="WP_378270485.1">
    <property type="nucleotide sequence ID" value="NZ_JBHUKR010000023.1"/>
</dbReference>
<evidence type="ECO:0000259" key="3">
    <source>
        <dbReference type="Pfam" id="PF03807"/>
    </source>
</evidence>
<dbReference type="InterPro" id="IPR028939">
    <property type="entry name" value="P5C_Rdtase_cat_N"/>
</dbReference>
<keyword evidence="1" id="KW-0560">Oxidoreductase</keyword>
<dbReference type="Pfam" id="PF03807">
    <property type="entry name" value="F420_oxidored"/>
    <property type="match status" value="1"/>
</dbReference>
<organism evidence="4 5">
    <name type="scientific">Amycolatopsis pigmentata</name>
    <dbReference type="NCBI Taxonomy" id="450801"/>
    <lineage>
        <taxon>Bacteria</taxon>
        <taxon>Bacillati</taxon>
        <taxon>Actinomycetota</taxon>
        <taxon>Actinomycetes</taxon>
        <taxon>Pseudonocardiales</taxon>
        <taxon>Pseudonocardiaceae</taxon>
        <taxon>Amycolatopsis</taxon>
    </lineage>
</organism>
<dbReference type="PANTHER" id="PTHR14239">
    <property type="entry name" value="DUDULIN-RELATED"/>
    <property type="match status" value="1"/>
</dbReference>
<gene>
    <name evidence="4" type="ORF">ACFSXZ_35915</name>
</gene>
<feature type="compositionally biased region" description="Polar residues" evidence="2">
    <location>
        <begin position="258"/>
        <end position="271"/>
    </location>
</feature>
<evidence type="ECO:0000313" key="4">
    <source>
        <dbReference type="EMBL" id="MFD2421732.1"/>
    </source>
</evidence>
<dbReference type="SUPFAM" id="SSF51735">
    <property type="entry name" value="NAD(P)-binding Rossmann-fold domains"/>
    <property type="match status" value="1"/>
</dbReference>
<protein>
    <submittedName>
        <fullName evidence="4">NADPH-dependent F420 reductase</fullName>
    </submittedName>
</protein>
<evidence type="ECO:0000256" key="1">
    <source>
        <dbReference type="ARBA" id="ARBA00023002"/>
    </source>
</evidence>
<dbReference type="Gene3D" id="3.40.50.720">
    <property type="entry name" value="NAD(P)-binding Rossmann-like Domain"/>
    <property type="match status" value="1"/>
</dbReference>
<name>A0ABW5G6M5_9PSEU</name>
<dbReference type="InterPro" id="IPR036291">
    <property type="entry name" value="NAD(P)-bd_dom_sf"/>
</dbReference>
<keyword evidence="5" id="KW-1185">Reference proteome</keyword>
<feature type="domain" description="Pyrroline-5-carboxylate reductase catalytic N-terminal" evidence="3">
    <location>
        <begin position="2"/>
        <end position="91"/>
    </location>
</feature>
<dbReference type="PANTHER" id="PTHR14239:SF10">
    <property type="entry name" value="REDUCTASE"/>
    <property type="match status" value="1"/>
</dbReference>
<feature type="region of interest" description="Disordered" evidence="2">
    <location>
        <begin position="251"/>
        <end position="271"/>
    </location>
</feature>
<reference evidence="5" key="1">
    <citation type="journal article" date="2019" name="Int. J. Syst. Evol. Microbiol.">
        <title>The Global Catalogue of Microorganisms (GCM) 10K type strain sequencing project: providing services to taxonomists for standard genome sequencing and annotation.</title>
        <authorList>
            <consortium name="The Broad Institute Genomics Platform"/>
            <consortium name="The Broad Institute Genome Sequencing Center for Infectious Disease"/>
            <person name="Wu L."/>
            <person name="Ma J."/>
        </authorList>
    </citation>
    <scope>NUCLEOTIDE SEQUENCE [LARGE SCALE GENOMIC DNA]</scope>
    <source>
        <strain evidence="5">CGMCC 4.7645</strain>
    </source>
</reference>